<sequence>MEKNNFLDKRITLFALIWPILIESFLRMLFGTVDTFMLSGYSDKAVAGVGAANQYVSILVLIFQIVSGGSGIVISQYLGARNNKKASDVAVVSIMFNLVFGLLISLILFIFAGKILGLMNFSSDVYQFSKEFLTIIGSFSFIQAMSITVSAILRSHGHVKYPMMVNMGANALNIIGNFIFIYGMFGMPVLGVKGVAISTVTSQIVGLIAIFIILKKKVGISFSIAKVVKMPKDLITDVLMSIFKIGGPSAGESISYNISQVVITAFIAKYMGEDPLTARFYVFNLMFYIMLFGLATGHATQIMIGHLIGAGRTDDAYKTCLRSLKIAAVISFAVAIVFAIFGKVLLGIFTDNDNIIRLGGMLFLITIVLEPGRSFNIVLGYSLKGSGDAKFTLYLGLVSMWIVAVGMSYLLGVIMHLGLVGVWAAFAMDEWARGIVMLKRWRSRAWEKMSLVKKEDIEVEANDEKLLQRVN</sequence>
<keyword evidence="6 7" id="KW-0472">Membrane</keyword>
<dbReference type="EMBL" id="LGTC01000001">
    <property type="protein sequence ID" value="KNY30405.1"/>
    <property type="molecule type" value="Genomic_DNA"/>
</dbReference>
<comment type="subcellular location">
    <subcellularLocation>
        <location evidence="1">Cell membrane</location>
        <topology evidence="1">Multi-pass membrane protein</topology>
    </subcellularLocation>
</comment>
<feature type="transmembrane region" description="Helical" evidence="7">
    <location>
        <begin position="278"/>
        <end position="305"/>
    </location>
</feature>
<feature type="transmembrane region" description="Helical" evidence="7">
    <location>
        <begin position="326"/>
        <end position="349"/>
    </location>
</feature>
<dbReference type="PIRSF" id="PIRSF006603">
    <property type="entry name" value="DinF"/>
    <property type="match status" value="1"/>
</dbReference>
<feature type="transmembrane region" description="Helical" evidence="7">
    <location>
        <begin position="165"/>
        <end position="185"/>
    </location>
</feature>
<feature type="transmembrane region" description="Helical" evidence="7">
    <location>
        <begin position="55"/>
        <end position="78"/>
    </location>
</feature>
<protein>
    <submittedName>
        <fullName evidence="8">MATE efflux family protein</fullName>
    </submittedName>
</protein>
<name>A0A0L6JXW6_9FIRM</name>
<accession>A0A0L6JXW6</accession>
<dbReference type="Proteomes" id="UP000036923">
    <property type="component" value="Unassembled WGS sequence"/>
</dbReference>
<evidence type="ECO:0000256" key="1">
    <source>
        <dbReference type="ARBA" id="ARBA00004651"/>
    </source>
</evidence>
<proteinExistence type="predicted"/>
<evidence type="ECO:0000256" key="7">
    <source>
        <dbReference type="SAM" id="Phobius"/>
    </source>
</evidence>
<gene>
    <name evidence="8" type="ORF">Bccel_5685</name>
</gene>
<keyword evidence="5 7" id="KW-1133">Transmembrane helix</keyword>
<evidence type="ECO:0000256" key="6">
    <source>
        <dbReference type="ARBA" id="ARBA00023136"/>
    </source>
</evidence>
<evidence type="ECO:0000256" key="5">
    <source>
        <dbReference type="ARBA" id="ARBA00022989"/>
    </source>
</evidence>
<dbReference type="STRING" id="398512.Bccel_5685"/>
<feature type="transmembrane region" description="Helical" evidence="7">
    <location>
        <begin position="391"/>
        <end position="411"/>
    </location>
</feature>
<dbReference type="PANTHER" id="PTHR42925">
    <property type="entry name" value="MULTIDRUG AND TOXIN EFFLUX PROTEIN MATE FAMILY"/>
    <property type="match status" value="1"/>
</dbReference>
<feature type="transmembrane region" description="Helical" evidence="7">
    <location>
        <begin position="90"/>
        <end position="112"/>
    </location>
</feature>
<dbReference type="CDD" id="cd13134">
    <property type="entry name" value="MATE_like_8"/>
    <property type="match status" value="1"/>
</dbReference>
<dbReference type="PANTHER" id="PTHR42925:SF1">
    <property type="entry name" value="VIRULENCE FACTOR MVIN"/>
    <property type="match status" value="1"/>
</dbReference>
<reference evidence="9" key="1">
    <citation type="submission" date="2015-07" db="EMBL/GenBank/DDBJ databases">
        <title>Near-Complete Genome Sequence of the Cellulolytic Bacterium Bacteroides (Pseudobacteroides) cellulosolvens ATCC 35603.</title>
        <authorList>
            <person name="Dassa B."/>
            <person name="Utturkar S.M."/>
            <person name="Klingeman D.M."/>
            <person name="Hurt R.A."/>
            <person name="Keller M."/>
            <person name="Xu J."/>
            <person name="Reddy Y.H.K."/>
            <person name="Borovok I."/>
            <person name="Grinberg I.R."/>
            <person name="Lamed R."/>
            <person name="Zhivin O."/>
            <person name="Bayer E.A."/>
            <person name="Brown S.D."/>
        </authorList>
    </citation>
    <scope>NUCLEOTIDE SEQUENCE [LARGE SCALE GENOMIC DNA]</scope>
    <source>
        <strain evidence="9">DSM 2933</strain>
    </source>
</reference>
<feature type="transmembrane region" description="Helical" evidence="7">
    <location>
        <begin position="12"/>
        <end position="30"/>
    </location>
</feature>
<dbReference type="GO" id="GO:0005886">
    <property type="term" value="C:plasma membrane"/>
    <property type="evidence" value="ECO:0007669"/>
    <property type="project" value="UniProtKB-SubCell"/>
</dbReference>
<dbReference type="GO" id="GO:0042910">
    <property type="term" value="F:xenobiotic transmembrane transporter activity"/>
    <property type="evidence" value="ECO:0007669"/>
    <property type="project" value="InterPro"/>
</dbReference>
<evidence type="ECO:0000256" key="4">
    <source>
        <dbReference type="ARBA" id="ARBA00022692"/>
    </source>
</evidence>
<evidence type="ECO:0000313" key="8">
    <source>
        <dbReference type="EMBL" id="KNY30405.1"/>
    </source>
</evidence>
<organism evidence="8 9">
    <name type="scientific">Pseudobacteroides cellulosolvens ATCC 35603 = DSM 2933</name>
    <dbReference type="NCBI Taxonomy" id="398512"/>
    <lineage>
        <taxon>Bacteria</taxon>
        <taxon>Bacillati</taxon>
        <taxon>Bacillota</taxon>
        <taxon>Clostridia</taxon>
        <taxon>Eubacteriales</taxon>
        <taxon>Oscillospiraceae</taxon>
        <taxon>Pseudobacteroides</taxon>
    </lineage>
</organism>
<feature type="transmembrane region" description="Helical" evidence="7">
    <location>
        <begin position="132"/>
        <end position="153"/>
    </location>
</feature>
<dbReference type="InterPro" id="IPR047135">
    <property type="entry name" value="YsiQ"/>
</dbReference>
<dbReference type="AlphaFoldDB" id="A0A0L6JXW6"/>
<dbReference type="eggNOG" id="COG0534">
    <property type="taxonomic scope" value="Bacteria"/>
</dbReference>
<dbReference type="Pfam" id="PF01554">
    <property type="entry name" value="MatE"/>
    <property type="match status" value="2"/>
</dbReference>
<dbReference type="InterPro" id="IPR048279">
    <property type="entry name" value="MdtK-like"/>
</dbReference>
<evidence type="ECO:0000313" key="9">
    <source>
        <dbReference type="Proteomes" id="UP000036923"/>
    </source>
</evidence>
<evidence type="ECO:0000256" key="2">
    <source>
        <dbReference type="ARBA" id="ARBA00022448"/>
    </source>
</evidence>
<evidence type="ECO:0000256" key="3">
    <source>
        <dbReference type="ARBA" id="ARBA00022475"/>
    </source>
</evidence>
<keyword evidence="9" id="KW-1185">Reference proteome</keyword>
<comment type="caution">
    <text evidence="8">The sequence shown here is derived from an EMBL/GenBank/DDBJ whole genome shotgun (WGS) entry which is preliminary data.</text>
</comment>
<feature type="transmembrane region" description="Helical" evidence="7">
    <location>
        <begin position="191"/>
        <end position="214"/>
    </location>
</feature>
<keyword evidence="4 7" id="KW-0812">Transmembrane</keyword>
<feature type="transmembrane region" description="Helical" evidence="7">
    <location>
        <begin position="355"/>
        <end position="379"/>
    </location>
</feature>
<dbReference type="NCBIfam" id="TIGR00797">
    <property type="entry name" value="matE"/>
    <property type="match status" value="1"/>
</dbReference>
<dbReference type="RefSeq" id="WP_036940055.1">
    <property type="nucleotide sequence ID" value="NZ_JQKC01000010.1"/>
</dbReference>
<keyword evidence="2" id="KW-0813">Transport</keyword>
<keyword evidence="3" id="KW-1003">Cell membrane</keyword>
<dbReference type="InterPro" id="IPR002528">
    <property type="entry name" value="MATE_fam"/>
</dbReference>
<dbReference type="GO" id="GO:0015297">
    <property type="term" value="F:antiporter activity"/>
    <property type="evidence" value="ECO:0007669"/>
    <property type="project" value="InterPro"/>
</dbReference>
<dbReference type="OrthoDB" id="9780160at2"/>